<comment type="caution">
    <text evidence="3">The sequence shown here is derived from an EMBL/GenBank/DDBJ whole genome shotgun (WGS) entry which is preliminary data.</text>
</comment>
<organism evidence="3 4">
    <name type="scientific">Mycobacterium alsense</name>
    <dbReference type="NCBI Taxonomy" id="324058"/>
    <lineage>
        <taxon>Bacteria</taxon>
        <taxon>Bacillati</taxon>
        <taxon>Actinomycetota</taxon>
        <taxon>Actinomycetes</taxon>
        <taxon>Mycobacteriales</taxon>
        <taxon>Mycobacteriaceae</taxon>
        <taxon>Mycobacterium</taxon>
    </lineage>
</organism>
<evidence type="ECO:0000313" key="4">
    <source>
        <dbReference type="Proteomes" id="UP000092086"/>
    </source>
</evidence>
<name>A0ABD6NZG3_9MYCO</name>
<dbReference type="GO" id="GO:0016829">
    <property type="term" value="F:lyase activity"/>
    <property type="evidence" value="ECO:0007669"/>
    <property type="project" value="UniProtKB-KW"/>
</dbReference>
<dbReference type="Proteomes" id="UP000092086">
    <property type="component" value="Unassembled WGS sequence"/>
</dbReference>
<dbReference type="InterPro" id="IPR032465">
    <property type="entry name" value="ACMSD"/>
</dbReference>
<dbReference type="InterPro" id="IPR032466">
    <property type="entry name" value="Metal_Hydrolase"/>
</dbReference>
<feature type="domain" description="Amidohydrolase-related" evidence="2">
    <location>
        <begin position="81"/>
        <end position="364"/>
    </location>
</feature>
<dbReference type="Pfam" id="PF04909">
    <property type="entry name" value="Amidohydro_2"/>
    <property type="match status" value="1"/>
</dbReference>
<accession>A0ABD6NZG3</accession>
<evidence type="ECO:0000313" key="3">
    <source>
        <dbReference type="EMBL" id="OBG32979.1"/>
    </source>
</evidence>
<dbReference type="InterPro" id="IPR006680">
    <property type="entry name" value="Amidohydro-rel"/>
</dbReference>
<gene>
    <name evidence="3" type="ORF">A5672_24915</name>
</gene>
<keyword evidence="1" id="KW-0456">Lyase</keyword>
<sequence>MGCRLEMTSVLELPKISADAHVDEPHDLWYQRLGPDLRDHAPRRIRASDDGGWSLVVNGSPIGWNELSAEEAAIKEAERVAAASPDVRLKMMTTDSINAEIVFPTIGLYAWGIANPAVGQAVCQVYNDWIREQIGGHDRIKLAAMVPTWDVDMAIAEVERVCVDASVGGLLLPLVGNPDWNSRQWEPLWSVIAASGRPAVMHQGSGHDMIFYRGWGSGTANLLATQSMAPRAAALLSCSGILERHPRLHAVFVECNGGWISWAMQTLDYYYQAHDEIGWTKPKLAELPSHYIRQQIHSTFQDDPVAITNLADTGAECLLWGNDYPHPESTYPHSAKVLERLFQGIDINSTRAIIAGNAQRLFGFNESVLKDVP</sequence>
<dbReference type="EMBL" id="LZIT01000242">
    <property type="protein sequence ID" value="OBG32979.1"/>
    <property type="molecule type" value="Genomic_DNA"/>
</dbReference>
<dbReference type="PANTHER" id="PTHR21240">
    <property type="entry name" value="2-AMINO-3-CARBOXYLMUCONATE-6-SEMIALDEHYDE DECARBOXYLASE"/>
    <property type="match status" value="1"/>
</dbReference>
<evidence type="ECO:0000259" key="2">
    <source>
        <dbReference type="Pfam" id="PF04909"/>
    </source>
</evidence>
<dbReference type="SUPFAM" id="SSF51556">
    <property type="entry name" value="Metallo-dependent hydrolases"/>
    <property type="match status" value="1"/>
</dbReference>
<proteinExistence type="predicted"/>
<dbReference type="PANTHER" id="PTHR21240:SF28">
    <property type="entry name" value="ISO-OROTATE DECARBOXYLASE (EUROFUNG)"/>
    <property type="match status" value="1"/>
</dbReference>
<protein>
    <recommendedName>
        <fullName evidence="2">Amidohydrolase-related domain-containing protein</fullName>
    </recommendedName>
</protein>
<reference evidence="3 4" key="1">
    <citation type="submission" date="2016-06" db="EMBL/GenBank/DDBJ databases">
        <authorList>
            <person name="Sutton G."/>
            <person name="Brinkac L."/>
            <person name="Sanka R."/>
            <person name="Adams M."/>
            <person name="Lau E."/>
            <person name="Sam S."/>
            <person name="Sreng N."/>
            <person name="Him V."/>
            <person name="Kerleguer A."/>
            <person name="Cheng S."/>
        </authorList>
    </citation>
    <scope>NUCLEOTIDE SEQUENCE [LARGE SCALE GENOMIC DNA]</scope>
    <source>
        <strain evidence="3 4">E2978</strain>
    </source>
</reference>
<evidence type="ECO:0000256" key="1">
    <source>
        <dbReference type="ARBA" id="ARBA00023239"/>
    </source>
</evidence>
<dbReference type="Gene3D" id="3.20.20.140">
    <property type="entry name" value="Metal-dependent hydrolases"/>
    <property type="match status" value="1"/>
</dbReference>
<dbReference type="AlphaFoldDB" id="A0ABD6NZG3"/>